<reference evidence="2 3" key="1">
    <citation type="submission" date="2016-10" db="EMBL/GenBank/DDBJ databases">
        <authorList>
            <person name="de Groot N.N."/>
        </authorList>
    </citation>
    <scope>NUCLEOTIDE SEQUENCE [LARGE SCALE GENOMIC DNA]</scope>
    <source>
        <strain evidence="2 3">DSM 23310</strain>
    </source>
</reference>
<name>A0A1H2SYP1_9FIRM</name>
<dbReference type="AlphaFoldDB" id="A0A1H2SYP1"/>
<proteinExistence type="predicted"/>
<accession>A0A1H2SYP1</accession>
<protein>
    <submittedName>
        <fullName evidence="2">Uncharacterized protein</fullName>
    </submittedName>
</protein>
<keyword evidence="1" id="KW-1133">Transmembrane helix</keyword>
<evidence type="ECO:0000256" key="1">
    <source>
        <dbReference type="SAM" id="Phobius"/>
    </source>
</evidence>
<evidence type="ECO:0000313" key="3">
    <source>
        <dbReference type="Proteomes" id="UP000198828"/>
    </source>
</evidence>
<feature type="transmembrane region" description="Helical" evidence="1">
    <location>
        <begin position="27"/>
        <end position="47"/>
    </location>
</feature>
<keyword evidence="1" id="KW-0812">Transmembrane</keyword>
<gene>
    <name evidence="2" type="ORF">SAMN05660923_00583</name>
</gene>
<evidence type="ECO:0000313" key="2">
    <source>
        <dbReference type="EMBL" id="SDW36627.1"/>
    </source>
</evidence>
<sequence length="75" mass="8422">MAGSVAGTTYSMVLYFIIYIKKKLNSFVFIMLGVITGVANVLFANIVSFEGIYSVGKYGYKCSFLKIIKYHMMNL</sequence>
<keyword evidence="3" id="KW-1185">Reference proteome</keyword>
<organism evidence="2 3">
    <name type="scientific">Tepidimicrobium xylanilyticum</name>
    <dbReference type="NCBI Taxonomy" id="1123352"/>
    <lineage>
        <taxon>Bacteria</taxon>
        <taxon>Bacillati</taxon>
        <taxon>Bacillota</taxon>
        <taxon>Tissierellia</taxon>
        <taxon>Tissierellales</taxon>
        <taxon>Tepidimicrobiaceae</taxon>
        <taxon>Tepidimicrobium</taxon>
    </lineage>
</organism>
<dbReference type="Proteomes" id="UP000198828">
    <property type="component" value="Unassembled WGS sequence"/>
</dbReference>
<dbReference type="RefSeq" id="WP_093750713.1">
    <property type="nucleotide sequence ID" value="NZ_FNNG01000002.1"/>
</dbReference>
<dbReference type="EMBL" id="FNNG01000002">
    <property type="protein sequence ID" value="SDW36627.1"/>
    <property type="molecule type" value="Genomic_DNA"/>
</dbReference>
<keyword evidence="1" id="KW-0472">Membrane</keyword>